<keyword evidence="4" id="KW-1185">Reference proteome</keyword>
<feature type="transmembrane region" description="Helical" evidence="2">
    <location>
        <begin position="7"/>
        <end position="25"/>
    </location>
</feature>
<evidence type="ECO:0000256" key="1">
    <source>
        <dbReference type="SAM" id="MobiDB-lite"/>
    </source>
</evidence>
<accession>A0ABN2LE69</accession>
<dbReference type="RefSeq" id="WP_344125608.1">
    <property type="nucleotide sequence ID" value="NZ_BAAALT010000008.1"/>
</dbReference>
<evidence type="ECO:0000256" key="2">
    <source>
        <dbReference type="SAM" id="Phobius"/>
    </source>
</evidence>
<keyword evidence="2" id="KW-1133">Transmembrane helix</keyword>
<evidence type="ECO:0000313" key="3">
    <source>
        <dbReference type="EMBL" id="GAA1785409.1"/>
    </source>
</evidence>
<protein>
    <recommendedName>
        <fullName evidence="5">DUF4175 domain-containing protein</fullName>
    </recommendedName>
</protein>
<keyword evidence="2" id="KW-0472">Membrane</keyword>
<sequence>MNRHRTDAVSLGFGLIFLFIVVAWLGGSYLDVGLPNLGWLLALALIGLGLFGVLVNLRPRREPAAATPTSGAPAVADPDDKPEPTI</sequence>
<comment type="caution">
    <text evidence="3">The sequence shown here is derived from an EMBL/GenBank/DDBJ whole genome shotgun (WGS) entry which is preliminary data.</text>
</comment>
<proteinExistence type="predicted"/>
<feature type="transmembrane region" description="Helical" evidence="2">
    <location>
        <begin position="37"/>
        <end position="57"/>
    </location>
</feature>
<organism evidence="3 4">
    <name type="scientific">Luedemannella flava</name>
    <dbReference type="NCBI Taxonomy" id="349316"/>
    <lineage>
        <taxon>Bacteria</taxon>
        <taxon>Bacillati</taxon>
        <taxon>Actinomycetota</taxon>
        <taxon>Actinomycetes</taxon>
        <taxon>Micromonosporales</taxon>
        <taxon>Micromonosporaceae</taxon>
        <taxon>Luedemannella</taxon>
    </lineage>
</organism>
<gene>
    <name evidence="3" type="ORF">GCM10009682_04310</name>
</gene>
<feature type="region of interest" description="Disordered" evidence="1">
    <location>
        <begin position="63"/>
        <end position="86"/>
    </location>
</feature>
<dbReference type="EMBL" id="BAAALT010000008">
    <property type="protein sequence ID" value="GAA1785409.1"/>
    <property type="molecule type" value="Genomic_DNA"/>
</dbReference>
<dbReference type="Proteomes" id="UP001500218">
    <property type="component" value="Unassembled WGS sequence"/>
</dbReference>
<keyword evidence="2" id="KW-0812">Transmembrane</keyword>
<reference evidence="3 4" key="1">
    <citation type="journal article" date="2019" name="Int. J. Syst. Evol. Microbiol.">
        <title>The Global Catalogue of Microorganisms (GCM) 10K type strain sequencing project: providing services to taxonomists for standard genome sequencing and annotation.</title>
        <authorList>
            <consortium name="The Broad Institute Genomics Platform"/>
            <consortium name="The Broad Institute Genome Sequencing Center for Infectious Disease"/>
            <person name="Wu L."/>
            <person name="Ma J."/>
        </authorList>
    </citation>
    <scope>NUCLEOTIDE SEQUENCE [LARGE SCALE GENOMIC DNA]</scope>
    <source>
        <strain evidence="3 4">JCM 13250</strain>
    </source>
</reference>
<evidence type="ECO:0008006" key="5">
    <source>
        <dbReference type="Google" id="ProtNLM"/>
    </source>
</evidence>
<evidence type="ECO:0000313" key="4">
    <source>
        <dbReference type="Proteomes" id="UP001500218"/>
    </source>
</evidence>
<feature type="compositionally biased region" description="Low complexity" evidence="1">
    <location>
        <begin position="64"/>
        <end position="76"/>
    </location>
</feature>
<name>A0ABN2LE69_9ACTN</name>